<dbReference type="InParanoid" id="A2ER60"/>
<dbReference type="KEGG" id="tva:4762744"/>
<dbReference type="RefSeq" id="XP_001317102.1">
    <property type="nucleotide sequence ID" value="XM_001317067.1"/>
</dbReference>
<dbReference type="Gene3D" id="1.25.10.10">
    <property type="entry name" value="Leucine-rich Repeat Variant"/>
    <property type="match status" value="1"/>
</dbReference>
<name>A2ER60_TRIV3</name>
<dbReference type="VEuPathDB" id="TrichDB:TVAG_287930"/>
<evidence type="ECO:0000313" key="2">
    <source>
        <dbReference type="Proteomes" id="UP000001542"/>
    </source>
</evidence>
<dbReference type="InterPro" id="IPR011989">
    <property type="entry name" value="ARM-like"/>
</dbReference>
<evidence type="ECO:0000313" key="1">
    <source>
        <dbReference type="EMBL" id="EAY04879.1"/>
    </source>
</evidence>
<protein>
    <submittedName>
        <fullName evidence="1">Uncharacterized protein</fullName>
    </submittedName>
</protein>
<keyword evidence="2" id="KW-1185">Reference proteome</keyword>
<accession>A2ER60</accession>
<reference evidence="1" key="2">
    <citation type="journal article" date="2007" name="Science">
        <title>Draft genome sequence of the sexually transmitted pathogen Trichomonas vaginalis.</title>
        <authorList>
            <person name="Carlton J.M."/>
            <person name="Hirt R.P."/>
            <person name="Silva J.C."/>
            <person name="Delcher A.L."/>
            <person name="Schatz M."/>
            <person name="Zhao Q."/>
            <person name="Wortman J.R."/>
            <person name="Bidwell S.L."/>
            <person name="Alsmark U.C.M."/>
            <person name="Besteiro S."/>
            <person name="Sicheritz-Ponten T."/>
            <person name="Noel C.J."/>
            <person name="Dacks J.B."/>
            <person name="Foster P.G."/>
            <person name="Simillion C."/>
            <person name="Van de Peer Y."/>
            <person name="Miranda-Saavedra D."/>
            <person name="Barton G.J."/>
            <person name="Westrop G.D."/>
            <person name="Mueller S."/>
            <person name="Dessi D."/>
            <person name="Fiori P.L."/>
            <person name="Ren Q."/>
            <person name="Paulsen I."/>
            <person name="Zhang H."/>
            <person name="Bastida-Corcuera F.D."/>
            <person name="Simoes-Barbosa A."/>
            <person name="Brown M.T."/>
            <person name="Hayes R.D."/>
            <person name="Mukherjee M."/>
            <person name="Okumura C.Y."/>
            <person name="Schneider R."/>
            <person name="Smith A.J."/>
            <person name="Vanacova S."/>
            <person name="Villalvazo M."/>
            <person name="Haas B.J."/>
            <person name="Pertea M."/>
            <person name="Feldblyum T.V."/>
            <person name="Utterback T.R."/>
            <person name="Shu C.L."/>
            <person name="Osoegawa K."/>
            <person name="de Jong P.J."/>
            <person name="Hrdy I."/>
            <person name="Horvathova L."/>
            <person name="Zubacova Z."/>
            <person name="Dolezal P."/>
            <person name="Malik S.B."/>
            <person name="Logsdon J.M. Jr."/>
            <person name="Henze K."/>
            <person name="Gupta A."/>
            <person name="Wang C.C."/>
            <person name="Dunne R.L."/>
            <person name="Upcroft J.A."/>
            <person name="Upcroft P."/>
            <person name="White O."/>
            <person name="Salzberg S.L."/>
            <person name="Tang P."/>
            <person name="Chiu C.-H."/>
            <person name="Lee Y.-S."/>
            <person name="Embley T.M."/>
            <person name="Coombs G.H."/>
            <person name="Mottram J.C."/>
            <person name="Tachezy J."/>
            <person name="Fraser-Liggett C.M."/>
            <person name="Johnson P.J."/>
        </authorList>
    </citation>
    <scope>NUCLEOTIDE SEQUENCE [LARGE SCALE GENOMIC DNA]</scope>
    <source>
        <strain evidence="1">G3</strain>
    </source>
</reference>
<dbReference type="Proteomes" id="UP000001542">
    <property type="component" value="Unassembled WGS sequence"/>
</dbReference>
<gene>
    <name evidence="1" type="ORF">TVAG_287930</name>
</gene>
<dbReference type="SUPFAM" id="SSF48371">
    <property type="entry name" value="ARM repeat"/>
    <property type="match status" value="2"/>
</dbReference>
<dbReference type="AlphaFoldDB" id="A2ER60"/>
<reference evidence="1" key="1">
    <citation type="submission" date="2006-10" db="EMBL/GenBank/DDBJ databases">
        <authorList>
            <person name="Amadeo P."/>
            <person name="Zhao Q."/>
            <person name="Wortman J."/>
            <person name="Fraser-Liggett C."/>
            <person name="Carlton J."/>
        </authorList>
    </citation>
    <scope>NUCLEOTIDE SEQUENCE</scope>
    <source>
        <strain evidence="1">G3</strain>
    </source>
</reference>
<sequence>MLSLRKILGEQKVLFSDLGDRNPHISPFSPTDPILQKPILEKITLCLQSTNQSHILWALSRFPSMFKAYPQIGQYVYLIFQLFSSNNQFIEYGAICCCMNLAKLNDFNLNQIILLELLQRVLVFPAVEYFECIKSCISIATPSIISDNILPTIKELISKSESHQYAAGYFLTFLPYSAVNVSSLIAIILNSSIIINNYLQAIVSAMAPYQQADWPTNQLPSIFLPIANSHENMREGLLKTVLNFADITAMQFGTYSFTLTAFQWALNDENVGIVLVEFCDVLLSQKGSDFVIIIKELVMKLFASSTPQTKYRLIKTLASSKILVSALDSQLKQIIKTLSEEPTAEGRYIIITNFPNLISIIPTKYRDYLTQSLTPFFNDTDQNIHFVLLSPYIINVLGLSNSINFMMQVLKLIQRIPKYKYRYLKHVATIFLSLQNEAVTRLWQSYLPIFNEWAEENPHTLKESLRCFYVRILRCENSPEKQKTIVHEIVKKFGKSTKFSNRMLFTELASSLLFIVPHPLIITNIWPLYQEIINDKITNVTSAAYQNLPKFIQYFKKLDDNAEKVAEYLMAKFDPGDDEYLIYSVKVAKSVNTNHLKSKSEALFSSRPAIKSPNPKIYQQSLIKKLPKITGRRFSLKGKL</sequence>
<dbReference type="VEuPathDB" id="TrichDB:TVAGG3_0183490"/>
<organism evidence="1 2">
    <name type="scientific">Trichomonas vaginalis (strain ATCC PRA-98 / G3)</name>
    <dbReference type="NCBI Taxonomy" id="412133"/>
    <lineage>
        <taxon>Eukaryota</taxon>
        <taxon>Metamonada</taxon>
        <taxon>Parabasalia</taxon>
        <taxon>Trichomonadida</taxon>
        <taxon>Trichomonadidae</taxon>
        <taxon>Trichomonas</taxon>
    </lineage>
</organism>
<dbReference type="EMBL" id="DS113463">
    <property type="protein sequence ID" value="EAY04879.1"/>
    <property type="molecule type" value="Genomic_DNA"/>
</dbReference>
<dbReference type="InterPro" id="IPR016024">
    <property type="entry name" value="ARM-type_fold"/>
</dbReference>
<proteinExistence type="predicted"/>